<dbReference type="RefSeq" id="WP_187776854.1">
    <property type="nucleotide sequence ID" value="NZ_JACTUZ010000003.1"/>
</dbReference>
<dbReference type="EMBL" id="JACTUZ010000003">
    <property type="protein sequence ID" value="MBC9175685.1"/>
    <property type="molecule type" value="Genomic_DNA"/>
</dbReference>
<proteinExistence type="predicted"/>
<comment type="caution">
    <text evidence="2">The sequence shown here is derived from an EMBL/GenBank/DDBJ whole genome shotgun (WGS) entry which is preliminary data.</text>
</comment>
<evidence type="ECO:0000313" key="2">
    <source>
        <dbReference type="EMBL" id="MBC9175685.1"/>
    </source>
</evidence>
<dbReference type="Proteomes" id="UP000603940">
    <property type="component" value="Unassembled WGS sequence"/>
</dbReference>
<name>A0ABR7R1R5_9PROT</name>
<sequence length="188" mass="20080">MRIRATLPLLALLGAFTVEPQRPMAQPAAVIGNDAVNAVVESVDLTSRDVLLRDETGALLSVKAPPELRNLPQLKPGDRVVLRVVSTFAAEIAQPGDPRPPSTTSAARAEQGEKPGGLLVHRERVRVRVEGVDVAGRSIAVIGPDRVPRRFTVRHQPMLNLLPSLKPGDELDVTFTDAVSLHVAPPAG</sequence>
<evidence type="ECO:0000313" key="3">
    <source>
        <dbReference type="Proteomes" id="UP000603940"/>
    </source>
</evidence>
<feature type="region of interest" description="Disordered" evidence="1">
    <location>
        <begin position="93"/>
        <end position="117"/>
    </location>
</feature>
<evidence type="ECO:0000256" key="1">
    <source>
        <dbReference type="SAM" id="MobiDB-lite"/>
    </source>
</evidence>
<keyword evidence="3" id="KW-1185">Reference proteome</keyword>
<reference evidence="2 3" key="1">
    <citation type="journal article" date="2009" name="Int. J. Syst. Evol. Microbiol.">
        <title>Transfer of Teichococcus ludipueritiae and Muricoccus roseus to the genus Roseomonas, as Roseomonas ludipueritiae comb. nov. and Roseomonas rosea comb. nov., respectively, and emended description of the genus Roseomonas.</title>
        <authorList>
            <person name="Sanchez-Porro C."/>
            <person name="Gallego V."/>
            <person name="Busse H.J."/>
            <person name="Kampfer P."/>
            <person name="Ventosa A."/>
        </authorList>
    </citation>
    <scope>NUCLEOTIDE SEQUENCE [LARGE SCALE GENOMIC DNA]</scope>
    <source>
        <strain evidence="2 3">DSM 14915</strain>
    </source>
</reference>
<gene>
    <name evidence="2" type="ORF">IBL25_01830</name>
</gene>
<protein>
    <submittedName>
        <fullName evidence="2">Preprotein translocase subunit YajC</fullName>
    </submittedName>
</protein>
<organism evidence="2 3">
    <name type="scientific">Pseudoroseomonas ludipueritiae</name>
    <dbReference type="NCBI Taxonomy" id="198093"/>
    <lineage>
        <taxon>Bacteria</taxon>
        <taxon>Pseudomonadati</taxon>
        <taxon>Pseudomonadota</taxon>
        <taxon>Alphaproteobacteria</taxon>
        <taxon>Acetobacterales</taxon>
        <taxon>Acetobacteraceae</taxon>
        <taxon>Pseudoroseomonas</taxon>
    </lineage>
</organism>
<accession>A0ABR7R1R5</accession>